<proteinExistence type="predicted"/>
<comment type="caution">
    <text evidence="1">The sequence shown here is derived from an EMBL/GenBank/DDBJ whole genome shotgun (WGS) entry which is preliminary data.</text>
</comment>
<evidence type="ECO:0008006" key="3">
    <source>
        <dbReference type="Google" id="ProtNLM"/>
    </source>
</evidence>
<dbReference type="Proteomes" id="UP001284601">
    <property type="component" value="Unassembled WGS sequence"/>
</dbReference>
<reference evidence="2" key="1">
    <citation type="submission" date="2023-07" db="EMBL/GenBank/DDBJ databases">
        <title>Conexibacter stalactiti sp. nov., isolated from stalactites in a lava cave and emended description of the genus Conexibacter.</title>
        <authorList>
            <person name="Lee S.D."/>
        </authorList>
    </citation>
    <scope>NUCLEOTIDE SEQUENCE [LARGE SCALE GENOMIC DNA]</scope>
    <source>
        <strain evidence="2">KCTC 39840</strain>
    </source>
</reference>
<name>A0ABU4HJW6_9ACTN</name>
<sequence>MSVEVVSSTGSAGRRCEICGSPPQAGCGTCARRSRDRRRGEALQLVRSGTTLRRAAREAGVDREALRRALTGDQADETISNGPLRLAVEHAMRRGGLSLSEIARRADPPFGDATQVARLIGRIRTPRCRRGERFYPPRYRTEISVDDAVRVARAAGIDPIDIEGL</sequence>
<dbReference type="EMBL" id="JAWSTH010000002">
    <property type="protein sequence ID" value="MDW5592994.1"/>
    <property type="molecule type" value="Genomic_DNA"/>
</dbReference>
<keyword evidence="2" id="KW-1185">Reference proteome</keyword>
<organism evidence="1 2">
    <name type="scientific">Conexibacter stalactiti</name>
    <dbReference type="NCBI Taxonomy" id="1940611"/>
    <lineage>
        <taxon>Bacteria</taxon>
        <taxon>Bacillati</taxon>
        <taxon>Actinomycetota</taxon>
        <taxon>Thermoleophilia</taxon>
        <taxon>Solirubrobacterales</taxon>
        <taxon>Conexibacteraceae</taxon>
        <taxon>Conexibacter</taxon>
    </lineage>
</organism>
<dbReference type="RefSeq" id="WP_318595255.1">
    <property type="nucleotide sequence ID" value="NZ_JAWSTH010000002.1"/>
</dbReference>
<evidence type="ECO:0000313" key="2">
    <source>
        <dbReference type="Proteomes" id="UP001284601"/>
    </source>
</evidence>
<gene>
    <name evidence="1" type="ORF">R7226_01505</name>
</gene>
<accession>A0ABU4HJW6</accession>
<evidence type="ECO:0000313" key="1">
    <source>
        <dbReference type="EMBL" id="MDW5592994.1"/>
    </source>
</evidence>
<protein>
    <recommendedName>
        <fullName evidence="3">Helix-turn-helix domain-containing protein</fullName>
    </recommendedName>
</protein>